<evidence type="ECO:0000256" key="4">
    <source>
        <dbReference type="PROSITE-ProRule" id="PRU00169"/>
    </source>
</evidence>
<dbReference type="InterPro" id="IPR011006">
    <property type="entry name" value="CheY-like_superfamily"/>
</dbReference>
<dbReference type="PANTHER" id="PTHR43065:SF49">
    <property type="entry name" value="HISTIDINE KINASE"/>
    <property type="match status" value="1"/>
</dbReference>
<dbReference type="InterPro" id="IPR013656">
    <property type="entry name" value="PAS_4"/>
</dbReference>
<dbReference type="InterPro" id="IPR035965">
    <property type="entry name" value="PAS-like_dom_sf"/>
</dbReference>
<evidence type="ECO:0000256" key="1">
    <source>
        <dbReference type="ARBA" id="ARBA00000085"/>
    </source>
</evidence>
<dbReference type="GO" id="GO:0000155">
    <property type="term" value="F:phosphorelay sensor kinase activity"/>
    <property type="evidence" value="ECO:0007669"/>
    <property type="project" value="InterPro"/>
</dbReference>
<dbReference type="PROSITE" id="PS50112">
    <property type="entry name" value="PAS"/>
    <property type="match status" value="1"/>
</dbReference>
<evidence type="ECO:0000256" key="5">
    <source>
        <dbReference type="SAM" id="MobiDB-lite"/>
    </source>
</evidence>
<feature type="domain" description="Histidine kinase" evidence="6">
    <location>
        <begin position="338"/>
        <end position="560"/>
    </location>
</feature>
<evidence type="ECO:0000259" key="8">
    <source>
        <dbReference type="PROSITE" id="PS50112"/>
    </source>
</evidence>
<dbReference type="CDD" id="cd00082">
    <property type="entry name" value="HisKA"/>
    <property type="match status" value="1"/>
</dbReference>
<dbReference type="RefSeq" id="WP_093164507.1">
    <property type="nucleotide sequence ID" value="NZ_FNEK01000116.1"/>
</dbReference>
<reference evidence="9 10" key="1">
    <citation type="submission" date="2016-10" db="EMBL/GenBank/DDBJ databases">
        <authorList>
            <person name="de Groot N.N."/>
        </authorList>
    </citation>
    <scope>NUCLEOTIDE SEQUENCE [LARGE SCALE GENOMIC DNA]</scope>
    <source>
        <strain evidence="9 10">DSM 25294</strain>
    </source>
</reference>
<evidence type="ECO:0000259" key="6">
    <source>
        <dbReference type="PROSITE" id="PS50109"/>
    </source>
</evidence>
<evidence type="ECO:0000313" key="10">
    <source>
        <dbReference type="Proteomes" id="UP000199382"/>
    </source>
</evidence>
<keyword evidence="9" id="KW-0808">Transferase</keyword>
<dbReference type="InterPro" id="IPR004358">
    <property type="entry name" value="Sig_transdc_His_kin-like_C"/>
</dbReference>
<dbReference type="SMART" id="SM00448">
    <property type="entry name" value="REC"/>
    <property type="match status" value="1"/>
</dbReference>
<dbReference type="Pfam" id="PF13426">
    <property type="entry name" value="PAS_9"/>
    <property type="match status" value="1"/>
</dbReference>
<feature type="domain" description="Response regulatory" evidence="7">
    <location>
        <begin position="581"/>
        <end position="698"/>
    </location>
</feature>
<comment type="catalytic activity">
    <reaction evidence="1">
        <text>ATP + protein L-histidine = ADP + protein N-phospho-L-histidine.</text>
        <dbReference type="EC" id="2.7.13.3"/>
    </reaction>
</comment>
<keyword evidence="9" id="KW-0418">Kinase</keyword>
<dbReference type="SMART" id="SM00387">
    <property type="entry name" value="HATPase_c"/>
    <property type="match status" value="1"/>
</dbReference>
<dbReference type="InterPro" id="IPR003594">
    <property type="entry name" value="HATPase_dom"/>
</dbReference>
<dbReference type="PRINTS" id="PR00344">
    <property type="entry name" value="BCTRLSENSOR"/>
</dbReference>
<dbReference type="Pfam" id="PF08448">
    <property type="entry name" value="PAS_4"/>
    <property type="match status" value="1"/>
</dbReference>
<dbReference type="InterPro" id="IPR036097">
    <property type="entry name" value="HisK_dim/P_sf"/>
</dbReference>
<dbReference type="PROSITE" id="PS50110">
    <property type="entry name" value="RESPONSE_REGULATORY"/>
    <property type="match status" value="1"/>
</dbReference>
<dbReference type="PROSITE" id="PS50109">
    <property type="entry name" value="HIS_KIN"/>
    <property type="match status" value="1"/>
</dbReference>
<sequence>MTENDKDAAIAALADETDPSAAGASDSQASPARVADRLADDSEAGLAKLRGLIRDYQKSALEMQARAHAAQSYADSIFNAIREPMLVLNGTLCIESVNHAFRQMFLADDHDVSGMSLFEICDGGWDLPELRHLLGQVLPDSVPVEGYAFSINTRDSDRREFALHAGRMSDEASGTERILLTLDDLTERDRTRNAVQGRERRLNAIVRAIPEAVVSIDVQGTILTFNPAAEEIFGYKAEEIIGDTARKLMPFPMSQMNDDQFADYIRNIMLDEIGEGLDAEARRKDDEWVPVHIQASPVTLKDQQQYICILRDLTGERSRRVLLERAQKMEAVGQLTCGVVHDFNNLLTVVIGNLELHEMRNAGGENEGLLSEALEAANLGAALTKKLLAFSKKQPLAPKILALPELIEGLHPLLSRALGEPIRIKTFLSEDLDTVLADPGQIESAVLNMAINARDAMPDGGTVTIKARNRTIKRGASSGKFDLSPGQYVELSVIDTGSGMSPEVREHAFDPFFSTKDYGTRSGLGLSMVYGFAKQSGGTVTLTSKVGKGSRISLFLPSALGGTSAPAVEKRGLIASVAAETVLLVEDDTRVRHLTRGRLEFLGYKVIEAADGPAALRALNRRRPIDLILSDVVMPGGMTGVDLAEKVGELYPDIRILLASGYVRDAVEKAKRPDGRTYTMLRKPYGLVKLSQALRDLLQ</sequence>
<dbReference type="Gene3D" id="3.40.50.2300">
    <property type="match status" value="1"/>
</dbReference>
<dbReference type="Gene3D" id="3.30.450.20">
    <property type="entry name" value="PAS domain"/>
    <property type="match status" value="2"/>
</dbReference>
<dbReference type="OrthoDB" id="9796100at2"/>
<dbReference type="InterPro" id="IPR003661">
    <property type="entry name" value="HisK_dim/P_dom"/>
</dbReference>
<dbReference type="PANTHER" id="PTHR43065">
    <property type="entry name" value="SENSOR HISTIDINE KINASE"/>
    <property type="match status" value="1"/>
</dbReference>
<evidence type="ECO:0000256" key="2">
    <source>
        <dbReference type="ARBA" id="ARBA00012438"/>
    </source>
</evidence>
<evidence type="ECO:0000313" key="9">
    <source>
        <dbReference type="EMBL" id="SDL79753.1"/>
    </source>
</evidence>
<dbReference type="NCBIfam" id="TIGR00229">
    <property type="entry name" value="sensory_box"/>
    <property type="match status" value="1"/>
</dbReference>
<feature type="modified residue" description="4-aspartylphosphate" evidence="4">
    <location>
        <position position="631"/>
    </location>
</feature>
<organism evidence="9 10">
    <name type="scientific">Aliiruegeria lutimaris</name>
    <dbReference type="NCBI Taxonomy" id="571298"/>
    <lineage>
        <taxon>Bacteria</taxon>
        <taxon>Pseudomonadati</taxon>
        <taxon>Pseudomonadota</taxon>
        <taxon>Alphaproteobacteria</taxon>
        <taxon>Rhodobacterales</taxon>
        <taxon>Roseobacteraceae</taxon>
        <taxon>Aliiruegeria</taxon>
    </lineage>
</organism>
<keyword evidence="3 4" id="KW-0597">Phosphoprotein</keyword>
<accession>A0A1G9N032</accession>
<dbReference type="InterPro" id="IPR036890">
    <property type="entry name" value="HATPase_C_sf"/>
</dbReference>
<dbReference type="Gene3D" id="3.30.565.10">
    <property type="entry name" value="Histidine kinase-like ATPase, C-terminal domain"/>
    <property type="match status" value="1"/>
</dbReference>
<dbReference type="SMART" id="SM00091">
    <property type="entry name" value="PAS"/>
    <property type="match status" value="2"/>
</dbReference>
<dbReference type="Proteomes" id="UP000199382">
    <property type="component" value="Unassembled WGS sequence"/>
</dbReference>
<dbReference type="InterPro" id="IPR005467">
    <property type="entry name" value="His_kinase_dom"/>
</dbReference>
<dbReference type="Pfam" id="PF00072">
    <property type="entry name" value="Response_reg"/>
    <property type="match status" value="1"/>
</dbReference>
<feature type="region of interest" description="Disordered" evidence="5">
    <location>
        <begin position="1"/>
        <end position="34"/>
    </location>
</feature>
<keyword evidence="10" id="KW-1185">Reference proteome</keyword>
<dbReference type="SUPFAM" id="SSF52172">
    <property type="entry name" value="CheY-like"/>
    <property type="match status" value="1"/>
</dbReference>
<dbReference type="SUPFAM" id="SSF55874">
    <property type="entry name" value="ATPase domain of HSP90 chaperone/DNA topoisomerase II/histidine kinase"/>
    <property type="match status" value="1"/>
</dbReference>
<dbReference type="AlphaFoldDB" id="A0A1G9N032"/>
<dbReference type="EC" id="2.7.13.3" evidence="2"/>
<name>A0A1G9N032_9RHOB</name>
<proteinExistence type="predicted"/>
<evidence type="ECO:0000259" key="7">
    <source>
        <dbReference type="PROSITE" id="PS50110"/>
    </source>
</evidence>
<dbReference type="STRING" id="571298.SAMN04488026_11163"/>
<evidence type="ECO:0000256" key="3">
    <source>
        <dbReference type="ARBA" id="ARBA00022553"/>
    </source>
</evidence>
<dbReference type="InterPro" id="IPR000014">
    <property type="entry name" value="PAS"/>
</dbReference>
<dbReference type="InterPro" id="IPR001789">
    <property type="entry name" value="Sig_transdc_resp-reg_receiver"/>
</dbReference>
<feature type="domain" description="PAS" evidence="8">
    <location>
        <begin position="198"/>
        <end position="244"/>
    </location>
</feature>
<dbReference type="SUPFAM" id="SSF47384">
    <property type="entry name" value="Homodimeric domain of signal transducing histidine kinase"/>
    <property type="match status" value="1"/>
</dbReference>
<dbReference type="Pfam" id="PF02518">
    <property type="entry name" value="HATPase_c"/>
    <property type="match status" value="1"/>
</dbReference>
<gene>
    <name evidence="9" type="ORF">SAMN04488026_11163</name>
</gene>
<dbReference type="Gene3D" id="1.10.287.130">
    <property type="match status" value="1"/>
</dbReference>
<protein>
    <recommendedName>
        <fullName evidence="2">histidine kinase</fullName>
        <ecNumber evidence="2">2.7.13.3</ecNumber>
    </recommendedName>
</protein>
<dbReference type="SMART" id="SM00388">
    <property type="entry name" value="HisKA"/>
    <property type="match status" value="1"/>
</dbReference>
<dbReference type="SUPFAM" id="SSF55785">
    <property type="entry name" value="PYP-like sensor domain (PAS domain)"/>
    <property type="match status" value="2"/>
</dbReference>
<dbReference type="CDD" id="cd00130">
    <property type="entry name" value="PAS"/>
    <property type="match status" value="2"/>
</dbReference>
<dbReference type="EMBL" id="FNEK01000116">
    <property type="protein sequence ID" value="SDL79753.1"/>
    <property type="molecule type" value="Genomic_DNA"/>
</dbReference>